<dbReference type="STRING" id="7167.A0A182FB07"/>
<keyword evidence="3" id="KW-0732">Signal</keyword>
<keyword evidence="4" id="KW-0472">Membrane</keyword>
<sequence>MEIEFERGQYYYAQHQQQQQQQWHHRRHLSEIEPEFWEQTSRSEQKDPYPVDALPTCNHALSVCQQERKCIKLFEDFKLHCKVRENKCRMEDRDLCYEAWTNLRLSPMFGCICPNNHMKRRCDKIFSVVNHNPCVEPEDEAPEVHLSMSQQPYPTYLACMFCQCHGELHRGDAEREDHHLLSTASAATNRY</sequence>
<dbReference type="InterPro" id="IPR037193">
    <property type="entry name" value="GDNF_alpha"/>
</dbReference>
<dbReference type="SUPFAM" id="SSF110035">
    <property type="entry name" value="GDNF receptor-like"/>
    <property type="match status" value="1"/>
</dbReference>
<dbReference type="GO" id="GO:0005886">
    <property type="term" value="C:plasma membrane"/>
    <property type="evidence" value="ECO:0007669"/>
    <property type="project" value="UniProtKB-SubCell"/>
</dbReference>
<evidence type="ECO:0000313" key="7">
    <source>
        <dbReference type="EnsemblMetazoa" id="AALB003687-PA"/>
    </source>
</evidence>
<protein>
    <recommendedName>
        <fullName evidence="6">GDNF/GAS1 domain-containing protein</fullName>
    </recommendedName>
</protein>
<evidence type="ECO:0000256" key="4">
    <source>
        <dbReference type="ARBA" id="ARBA00023136"/>
    </source>
</evidence>
<evidence type="ECO:0000259" key="6">
    <source>
        <dbReference type="Pfam" id="PF02351"/>
    </source>
</evidence>
<dbReference type="AlphaFoldDB" id="A0A182FB07"/>
<dbReference type="VEuPathDB" id="VectorBase:AALB003687"/>
<accession>A0A182FB07</accession>
<comment type="subcellular location">
    <subcellularLocation>
        <location evidence="1">Cell membrane</location>
    </subcellularLocation>
</comment>
<feature type="domain" description="GDNF/GAS1" evidence="6">
    <location>
        <begin position="57"/>
        <end position="134"/>
    </location>
</feature>
<keyword evidence="8" id="KW-1185">Reference proteome</keyword>
<evidence type="ECO:0000256" key="5">
    <source>
        <dbReference type="ARBA" id="ARBA00023180"/>
    </source>
</evidence>
<dbReference type="Pfam" id="PF02351">
    <property type="entry name" value="GDNF"/>
    <property type="match status" value="1"/>
</dbReference>
<evidence type="ECO:0000256" key="2">
    <source>
        <dbReference type="ARBA" id="ARBA00022475"/>
    </source>
</evidence>
<evidence type="ECO:0000313" key="8">
    <source>
        <dbReference type="Proteomes" id="UP000069272"/>
    </source>
</evidence>
<dbReference type="InterPro" id="IPR016017">
    <property type="entry name" value="GDNF/GAS1"/>
</dbReference>
<dbReference type="Proteomes" id="UP000069272">
    <property type="component" value="Chromosome 2R"/>
</dbReference>
<proteinExistence type="predicted"/>
<keyword evidence="5" id="KW-0325">Glycoprotein</keyword>
<reference evidence="7 8" key="1">
    <citation type="journal article" date="2017" name="G3 (Bethesda)">
        <title>The Physical Genome Mapping of Anopheles albimanus Corrected Scaffold Misassemblies and Identified Interarm Rearrangements in Genus Anopheles.</title>
        <authorList>
            <person name="Artemov G.N."/>
            <person name="Peery A.N."/>
            <person name="Jiang X."/>
            <person name="Tu Z."/>
            <person name="Stegniy V.N."/>
            <person name="Sharakhova M.V."/>
            <person name="Sharakhov I.V."/>
        </authorList>
    </citation>
    <scope>NUCLEOTIDE SEQUENCE [LARGE SCALE GENOMIC DNA]</scope>
    <source>
        <strain evidence="7 8">ALBI9_A</strain>
    </source>
</reference>
<name>A0A182FB07_ANOAL</name>
<evidence type="ECO:0000256" key="3">
    <source>
        <dbReference type="ARBA" id="ARBA00022729"/>
    </source>
</evidence>
<dbReference type="VEuPathDB" id="VectorBase:AALB20_036731"/>
<reference evidence="7" key="2">
    <citation type="submission" date="2022-08" db="UniProtKB">
        <authorList>
            <consortium name="EnsemblMetazoa"/>
        </authorList>
    </citation>
    <scope>IDENTIFICATION</scope>
    <source>
        <strain evidence="7">STECLA/ALBI9_A</strain>
    </source>
</reference>
<keyword evidence="2" id="KW-1003">Cell membrane</keyword>
<organism evidence="7 8">
    <name type="scientific">Anopheles albimanus</name>
    <name type="common">New world malaria mosquito</name>
    <dbReference type="NCBI Taxonomy" id="7167"/>
    <lineage>
        <taxon>Eukaryota</taxon>
        <taxon>Metazoa</taxon>
        <taxon>Ecdysozoa</taxon>
        <taxon>Arthropoda</taxon>
        <taxon>Hexapoda</taxon>
        <taxon>Insecta</taxon>
        <taxon>Pterygota</taxon>
        <taxon>Neoptera</taxon>
        <taxon>Endopterygota</taxon>
        <taxon>Diptera</taxon>
        <taxon>Nematocera</taxon>
        <taxon>Culicoidea</taxon>
        <taxon>Culicidae</taxon>
        <taxon>Anophelinae</taxon>
        <taxon>Anopheles</taxon>
    </lineage>
</organism>
<evidence type="ECO:0000256" key="1">
    <source>
        <dbReference type="ARBA" id="ARBA00004236"/>
    </source>
</evidence>
<dbReference type="EnsemblMetazoa" id="AALB003687-RA">
    <property type="protein sequence ID" value="AALB003687-PA"/>
    <property type="gene ID" value="AALB003687"/>
</dbReference>